<sequence length="247" mass="27886">MQSKRVFLIFSILMAIGLGPVDADMVILKSGEMFQTSKAWEENGAVCYYRDGRVVRVDAQAVERLIHSQTPAKPPPPPPKPSVPQSLPNPSAPPDIGIPERLPGFQPSVGDDAGYLGVKWGQPPSQIDGLEFVQTDPAYGGVEQYSRPKARKRFVRARVDNIVFGFWKKQLYTILVEVSNYMDFLDLKAEAFRRYGEADPVPGQPDKYRWRGGGTDRQLSYDHQSDTGYLWMRSQKLHAKIKEQYPE</sequence>
<proteinExistence type="predicted"/>
<keyword evidence="3" id="KW-1185">Reference proteome</keyword>
<feature type="compositionally biased region" description="Pro residues" evidence="1">
    <location>
        <begin position="72"/>
        <end position="82"/>
    </location>
</feature>
<name>A0A5K7Z0J5_9BACT</name>
<evidence type="ECO:0008006" key="4">
    <source>
        <dbReference type="Google" id="ProtNLM"/>
    </source>
</evidence>
<dbReference type="KEGG" id="dwd:DSCW_29090"/>
<dbReference type="AlphaFoldDB" id="A0A5K7Z0J5"/>
<accession>A0A5K7Z0J5</accession>
<evidence type="ECO:0000313" key="2">
    <source>
        <dbReference type="EMBL" id="BBO75492.1"/>
    </source>
</evidence>
<organism evidence="2 3">
    <name type="scientific">Desulfosarcina widdelii</name>
    <dbReference type="NCBI Taxonomy" id="947919"/>
    <lineage>
        <taxon>Bacteria</taxon>
        <taxon>Pseudomonadati</taxon>
        <taxon>Thermodesulfobacteriota</taxon>
        <taxon>Desulfobacteria</taxon>
        <taxon>Desulfobacterales</taxon>
        <taxon>Desulfosarcinaceae</taxon>
        <taxon>Desulfosarcina</taxon>
    </lineage>
</organism>
<protein>
    <recommendedName>
        <fullName evidence="4">SLA1 homology domain-containing protein</fullName>
    </recommendedName>
</protein>
<gene>
    <name evidence="2" type="ORF">DSCW_29090</name>
</gene>
<dbReference type="EMBL" id="AP021875">
    <property type="protein sequence ID" value="BBO75492.1"/>
    <property type="molecule type" value="Genomic_DNA"/>
</dbReference>
<dbReference type="OrthoDB" id="5418990at2"/>
<dbReference type="Proteomes" id="UP000427769">
    <property type="component" value="Chromosome"/>
</dbReference>
<evidence type="ECO:0000256" key="1">
    <source>
        <dbReference type="SAM" id="MobiDB-lite"/>
    </source>
</evidence>
<evidence type="ECO:0000313" key="3">
    <source>
        <dbReference type="Proteomes" id="UP000427769"/>
    </source>
</evidence>
<reference evidence="2 3" key="1">
    <citation type="submission" date="2019-11" db="EMBL/GenBank/DDBJ databases">
        <title>Comparative genomics of hydrocarbon-degrading Desulfosarcina strains.</title>
        <authorList>
            <person name="Watanabe M."/>
            <person name="Kojima H."/>
            <person name="Fukui M."/>
        </authorList>
    </citation>
    <scope>NUCLEOTIDE SEQUENCE [LARGE SCALE GENOMIC DNA]</scope>
    <source>
        <strain evidence="2 3">PP31</strain>
    </source>
</reference>
<feature type="region of interest" description="Disordered" evidence="1">
    <location>
        <begin position="67"/>
        <end position="103"/>
    </location>
</feature>
<dbReference type="RefSeq" id="WP_155304409.1">
    <property type="nucleotide sequence ID" value="NZ_AP021875.1"/>
</dbReference>